<dbReference type="InterPro" id="IPR036869">
    <property type="entry name" value="J_dom_sf"/>
</dbReference>
<dbReference type="OrthoDB" id="851706at2759"/>
<reference evidence="2" key="2">
    <citation type="journal article" date="2023" name="Plants (Basel)">
        <title>Annotation of the Turnera subulata (Passifloraceae) Draft Genome Reveals the S-Locus Evolved after the Divergence of Turneroideae from Passifloroideae in a Stepwise Manner.</title>
        <authorList>
            <person name="Henning P.M."/>
            <person name="Roalson E.H."/>
            <person name="Mir W."/>
            <person name="McCubbin A.G."/>
            <person name="Shore J.S."/>
        </authorList>
    </citation>
    <scope>NUCLEOTIDE SEQUENCE</scope>
    <source>
        <strain evidence="2">F60SS</strain>
    </source>
</reference>
<dbReference type="PANTHER" id="PTHR44137:SF57">
    <property type="entry name" value="CHAPERONE DNAJ-DOMAIN PROTEIN"/>
    <property type="match status" value="1"/>
</dbReference>
<proteinExistence type="predicted"/>
<reference evidence="2" key="1">
    <citation type="submission" date="2022-02" db="EMBL/GenBank/DDBJ databases">
        <authorList>
            <person name="Henning P.M."/>
            <person name="McCubbin A.G."/>
            <person name="Shore J.S."/>
        </authorList>
    </citation>
    <scope>NUCLEOTIDE SEQUENCE</scope>
    <source>
        <strain evidence="2">F60SS</strain>
        <tissue evidence="2">Leaves</tissue>
    </source>
</reference>
<feature type="domain" description="J" evidence="1">
    <location>
        <begin position="62"/>
        <end position="126"/>
    </location>
</feature>
<organism evidence="2 3">
    <name type="scientific">Turnera subulata</name>
    <dbReference type="NCBI Taxonomy" id="218843"/>
    <lineage>
        <taxon>Eukaryota</taxon>
        <taxon>Viridiplantae</taxon>
        <taxon>Streptophyta</taxon>
        <taxon>Embryophyta</taxon>
        <taxon>Tracheophyta</taxon>
        <taxon>Spermatophyta</taxon>
        <taxon>Magnoliopsida</taxon>
        <taxon>eudicotyledons</taxon>
        <taxon>Gunneridae</taxon>
        <taxon>Pentapetalae</taxon>
        <taxon>rosids</taxon>
        <taxon>fabids</taxon>
        <taxon>Malpighiales</taxon>
        <taxon>Passifloraceae</taxon>
        <taxon>Turnera</taxon>
    </lineage>
</organism>
<dbReference type="AlphaFoldDB" id="A0A9Q0GGT7"/>
<protein>
    <recommendedName>
        <fullName evidence="1">J domain-containing protein</fullName>
    </recommendedName>
</protein>
<name>A0A9Q0GGT7_9ROSI</name>
<dbReference type="Proteomes" id="UP001141552">
    <property type="component" value="Unassembled WGS sequence"/>
</dbReference>
<dbReference type="SUPFAM" id="SSF46565">
    <property type="entry name" value="Chaperone J-domain"/>
    <property type="match status" value="1"/>
</dbReference>
<accession>A0A9Q0GGT7</accession>
<dbReference type="Gene3D" id="1.10.287.110">
    <property type="entry name" value="DnaJ domain"/>
    <property type="match status" value="1"/>
</dbReference>
<dbReference type="EMBL" id="JAKUCV010000622">
    <property type="protein sequence ID" value="KAJ4849383.1"/>
    <property type="molecule type" value="Genomic_DNA"/>
</dbReference>
<comment type="caution">
    <text evidence="2">The sequence shown here is derived from an EMBL/GenBank/DDBJ whole genome shotgun (WGS) entry which is preliminary data.</text>
</comment>
<dbReference type="PROSITE" id="PS50076">
    <property type="entry name" value="DNAJ_2"/>
    <property type="match status" value="1"/>
</dbReference>
<evidence type="ECO:0000313" key="2">
    <source>
        <dbReference type="EMBL" id="KAJ4849383.1"/>
    </source>
</evidence>
<evidence type="ECO:0000313" key="3">
    <source>
        <dbReference type="Proteomes" id="UP001141552"/>
    </source>
</evidence>
<dbReference type="InterPro" id="IPR001623">
    <property type="entry name" value="DnaJ_domain"/>
</dbReference>
<evidence type="ECO:0000259" key="1">
    <source>
        <dbReference type="PROSITE" id="PS50076"/>
    </source>
</evidence>
<gene>
    <name evidence="2" type="ORF">Tsubulata_045670</name>
</gene>
<keyword evidence="3" id="KW-1185">Reference proteome</keyword>
<dbReference type="PANTHER" id="PTHR44137">
    <property type="entry name" value="BNAC03G44070D PROTEIN"/>
    <property type="match status" value="1"/>
</dbReference>
<sequence>MAEGFLTVSEEHFLAGRLKEAYHMAKLALSLDPNNTVIDRYTAVYRIHLAATKKHPITGEIDWYNVLGVQPDDPDHRVCHGFRKMANFIDHYNLCAAGADSAYELISRAVEVLADPCSRAKFNQRWGFKMPRQTTRSAATAATKSLLGGAAIRAF</sequence>